<feature type="transmembrane region" description="Helical" evidence="8">
    <location>
        <begin position="199"/>
        <end position="216"/>
    </location>
</feature>
<feature type="transmembrane region" description="Helical" evidence="8">
    <location>
        <begin position="260"/>
        <end position="280"/>
    </location>
</feature>
<dbReference type="Proteomes" id="UP000562929">
    <property type="component" value="Unassembled WGS sequence"/>
</dbReference>
<feature type="transmembrane region" description="Helical" evidence="8">
    <location>
        <begin position="333"/>
        <end position="351"/>
    </location>
</feature>
<dbReference type="InterPro" id="IPR004853">
    <property type="entry name" value="Sugar_P_trans_dom"/>
</dbReference>
<feature type="transmembrane region" description="Helical" evidence="8">
    <location>
        <begin position="45"/>
        <end position="66"/>
    </location>
</feature>
<feature type="transmembrane region" description="Helical" evidence="8">
    <location>
        <begin position="228"/>
        <end position="254"/>
    </location>
</feature>
<evidence type="ECO:0000313" key="11">
    <source>
        <dbReference type="Proteomes" id="UP000562929"/>
    </source>
</evidence>
<comment type="caution">
    <text evidence="10">The sequence shown here is derived from an EMBL/GenBank/DDBJ whole genome shotgun (WGS) entry which is preliminary data.</text>
</comment>
<evidence type="ECO:0000256" key="7">
    <source>
        <dbReference type="ARBA" id="ARBA00023136"/>
    </source>
</evidence>
<evidence type="ECO:0000256" key="1">
    <source>
        <dbReference type="ARBA" id="ARBA00003420"/>
    </source>
</evidence>
<keyword evidence="7 8" id="KW-0472">Membrane</keyword>
<feature type="transmembrane region" description="Helical" evidence="8">
    <location>
        <begin position="137"/>
        <end position="156"/>
    </location>
</feature>
<feature type="transmembrane region" description="Helical" evidence="8">
    <location>
        <begin position="86"/>
        <end position="108"/>
    </location>
</feature>
<evidence type="ECO:0000256" key="2">
    <source>
        <dbReference type="ARBA" id="ARBA00004477"/>
    </source>
</evidence>
<feature type="transmembrane region" description="Helical" evidence="8">
    <location>
        <begin position="115"/>
        <end position="131"/>
    </location>
</feature>
<dbReference type="AlphaFoldDB" id="A0A8H4Q7S3"/>
<feature type="transmembrane region" description="Helical" evidence="8">
    <location>
        <begin position="163"/>
        <end position="187"/>
    </location>
</feature>
<evidence type="ECO:0000256" key="4">
    <source>
        <dbReference type="ARBA" id="ARBA00011182"/>
    </source>
</evidence>
<proteinExistence type="inferred from homology"/>
<keyword evidence="11" id="KW-1185">Reference proteome</keyword>
<dbReference type="OrthoDB" id="6418713at2759"/>
<evidence type="ECO:0000313" key="10">
    <source>
        <dbReference type="EMBL" id="KAF4589233.1"/>
    </source>
</evidence>
<feature type="domain" description="Sugar phosphate transporter" evidence="9">
    <location>
        <begin position="19"/>
        <end position="304"/>
    </location>
</feature>
<dbReference type="GO" id="GO:0005789">
    <property type="term" value="C:endoplasmic reticulum membrane"/>
    <property type="evidence" value="ECO:0007669"/>
    <property type="project" value="UniProtKB-SubCell"/>
</dbReference>
<evidence type="ECO:0000259" key="9">
    <source>
        <dbReference type="Pfam" id="PF03151"/>
    </source>
</evidence>
<evidence type="ECO:0000256" key="3">
    <source>
        <dbReference type="ARBA" id="ARBA00010425"/>
    </source>
</evidence>
<keyword evidence="6 8" id="KW-1133">Transmembrane helix</keyword>
<dbReference type="EMBL" id="JAACLJ010000003">
    <property type="protein sequence ID" value="KAF4589233.1"/>
    <property type="molecule type" value="Genomic_DNA"/>
</dbReference>
<organism evidence="10 11">
    <name type="scientific">Ophiocordyceps camponoti-floridani</name>
    <dbReference type="NCBI Taxonomy" id="2030778"/>
    <lineage>
        <taxon>Eukaryota</taxon>
        <taxon>Fungi</taxon>
        <taxon>Dikarya</taxon>
        <taxon>Ascomycota</taxon>
        <taxon>Pezizomycotina</taxon>
        <taxon>Sordariomycetes</taxon>
        <taxon>Hypocreomycetidae</taxon>
        <taxon>Hypocreales</taxon>
        <taxon>Ophiocordycipitaceae</taxon>
        <taxon>Ophiocordyceps</taxon>
    </lineage>
</organism>
<dbReference type="Pfam" id="PF03151">
    <property type="entry name" value="TPT"/>
    <property type="match status" value="1"/>
</dbReference>
<dbReference type="InterPro" id="IPR050186">
    <property type="entry name" value="TPT_transporter"/>
</dbReference>
<reference evidence="10 11" key="1">
    <citation type="journal article" date="2020" name="G3 (Bethesda)">
        <title>Genetic Underpinnings of Host Manipulation by Ophiocordyceps as Revealed by Comparative Transcriptomics.</title>
        <authorList>
            <person name="Will I."/>
            <person name="Das B."/>
            <person name="Trinh T."/>
            <person name="Brachmann A."/>
            <person name="Ohm R.A."/>
            <person name="de Bekker C."/>
        </authorList>
    </citation>
    <scope>NUCLEOTIDE SEQUENCE [LARGE SCALE GENOMIC DNA]</scope>
    <source>
        <strain evidence="10 11">EC05</strain>
    </source>
</reference>
<gene>
    <name evidence="10" type="ORF">GQ602_003122</name>
</gene>
<comment type="function">
    <text evidence="1">Involved in the import of GDP-mannose from the cytoplasm into the Golgi lumen.</text>
</comment>
<keyword evidence="5 8" id="KW-0812">Transmembrane</keyword>
<comment type="subcellular location">
    <subcellularLocation>
        <location evidence="2">Endoplasmic reticulum membrane</location>
        <topology evidence="2">Multi-pass membrane protein</topology>
    </subcellularLocation>
</comment>
<sequence>MDVEKQVPVGGRGLHPSLHIVNWMLWSNLTVLFNKAIIDTGFRYPILLTCWHLIFASIATQLLARYTPLLDSRHSLAMTSRLYLPTLLPIGIFYSGSLVCSNLVYLHLSVAFTQMLKSAAPVVALFVAWAWRLQEPSVGALVNMLVMMAGVGMASVGEVRFSLVGFLLQLAGTIFEVIRLAMIQVMLSNKGLKMEPLVGLYYYAPICAAMNVFVAIPTELPYFRREHLTPWLAGVLVLNALTAFMLNIASVFLIGKTSGLTMTMAGILKNMLLIVASVLIWQTRITLLQAAGYSLALAGLVYYSAGREVLARARQVSASAAAVLAEWCLDNRVGIIVLTGCASLVMVYGLLRLYGAAAGELVLSMA</sequence>
<evidence type="ECO:0000256" key="5">
    <source>
        <dbReference type="ARBA" id="ARBA00022692"/>
    </source>
</evidence>
<accession>A0A8H4Q7S3</accession>
<comment type="similarity">
    <text evidence="3">Belongs to the TPT transporter family. SLC35D subfamily.</text>
</comment>
<evidence type="ECO:0000256" key="8">
    <source>
        <dbReference type="SAM" id="Phobius"/>
    </source>
</evidence>
<evidence type="ECO:0000256" key="6">
    <source>
        <dbReference type="ARBA" id="ARBA00022989"/>
    </source>
</evidence>
<protein>
    <submittedName>
        <fullName evidence="10">Triose-phosphate transporter</fullName>
    </submittedName>
</protein>
<name>A0A8H4Q7S3_9HYPO</name>
<comment type="subunit">
    <text evidence="4">Homooligomer.</text>
</comment>
<dbReference type="PANTHER" id="PTHR11132">
    <property type="entry name" value="SOLUTE CARRIER FAMILY 35"/>
    <property type="match status" value="1"/>
</dbReference>
<feature type="transmembrane region" description="Helical" evidence="8">
    <location>
        <begin position="20"/>
        <end position="38"/>
    </location>
</feature>